<keyword evidence="1" id="KW-0472">Membrane</keyword>
<keyword evidence="1" id="KW-1133">Transmembrane helix</keyword>
<keyword evidence="2" id="KW-1185">Reference proteome</keyword>
<organism evidence="2 3">
    <name type="scientific">Parascaris univalens</name>
    <name type="common">Nematode worm</name>
    <dbReference type="NCBI Taxonomy" id="6257"/>
    <lineage>
        <taxon>Eukaryota</taxon>
        <taxon>Metazoa</taxon>
        <taxon>Ecdysozoa</taxon>
        <taxon>Nematoda</taxon>
        <taxon>Chromadorea</taxon>
        <taxon>Rhabditida</taxon>
        <taxon>Spirurina</taxon>
        <taxon>Ascaridomorpha</taxon>
        <taxon>Ascaridoidea</taxon>
        <taxon>Ascarididae</taxon>
        <taxon>Parascaris</taxon>
    </lineage>
</organism>
<protein>
    <submittedName>
        <fullName evidence="3">Uncharacterized protein</fullName>
    </submittedName>
</protein>
<evidence type="ECO:0000313" key="2">
    <source>
        <dbReference type="Proteomes" id="UP000887569"/>
    </source>
</evidence>
<evidence type="ECO:0000313" key="3">
    <source>
        <dbReference type="WBParaSite" id="PgB01_g088_t01"/>
    </source>
</evidence>
<dbReference type="WBParaSite" id="PgB01_g088_t01">
    <property type="protein sequence ID" value="PgB01_g088_t01"/>
    <property type="gene ID" value="PgB01_g088"/>
</dbReference>
<name>A0A914ZF16_PARUN</name>
<dbReference type="AlphaFoldDB" id="A0A914ZF16"/>
<reference evidence="3" key="1">
    <citation type="submission" date="2022-11" db="UniProtKB">
        <authorList>
            <consortium name="WormBaseParasite"/>
        </authorList>
    </citation>
    <scope>IDENTIFICATION</scope>
</reference>
<dbReference type="Proteomes" id="UP000887569">
    <property type="component" value="Unplaced"/>
</dbReference>
<evidence type="ECO:0000256" key="1">
    <source>
        <dbReference type="SAM" id="Phobius"/>
    </source>
</evidence>
<sequence length="209" mass="23822">MKNDKTTIAVMEFSGEKIFKYKLCGWLALLLNLATLSTTLLISRELATMAVNYSFITLTYLTSLICAAFALKDNSAVMLYPILVSLIFSISIPLSLWIICICNSLYCWMLVPKGVRIWFLDCDNEANLSLTYNIILLVFVLGKLFEFALFRRLMKIFERQRCNEHFEATQVKNAFSTNCDTDDEIVVFEKISQSGLSTIYDYGTQRSSA</sequence>
<proteinExistence type="predicted"/>
<keyword evidence="1" id="KW-0812">Transmembrane</keyword>
<feature type="transmembrane region" description="Helical" evidence="1">
    <location>
        <begin position="49"/>
        <end position="71"/>
    </location>
</feature>
<feature type="transmembrane region" description="Helical" evidence="1">
    <location>
        <begin position="131"/>
        <end position="150"/>
    </location>
</feature>
<feature type="transmembrane region" description="Helical" evidence="1">
    <location>
        <begin position="83"/>
        <end position="111"/>
    </location>
</feature>
<accession>A0A914ZF16</accession>
<feature type="transmembrane region" description="Helical" evidence="1">
    <location>
        <begin position="21"/>
        <end position="43"/>
    </location>
</feature>